<dbReference type="Proteomes" id="UP001165679">
    <property type="component" value="Unassembled WGS sequence"/>
</dbReference>
<dbReference type="AlphaFoldDB" id="A0AA41YW99"/>
<dbReference type="EMBL" id="JAPDNT010000044">
    <property type="protein sequence ID" value="MCW3477653.1"/>
    <property type="molecule type" value="Genomic_DNA"/>
</dbReference>
<name>A0AA41YW99_9PROT</name>
<organism evidence="1 2">
    <name type="scientific">Limobrevibacterium gyesilva</name>
    <dbReference type="NCBI Taxonomy" id="2991712"/>
    <lineage>
        <taxon>Bacteria</taxon>
        <taxon>Pseudomonadati</taxon>
        <taxon>Pseudomonadota</taxon>
        <taxon>Alphaproteobacteria</taxon>
        <taxon>Acetobacterales</taxon>
        <taxon>Acetobacteraceae</taxon>
        <taxon>Limobrevibacterium</taxon>
    </lineage>
</organism>
<keyword evidence="2" id="KW-1185">Reference proteome</keyword>
<evidence type="ECO:0000313" key="2">
    <source>
        <dbReference type="Proteomes" id="UP001165679"/>
    </source>
</evidence>
<comment type="caution">
    <text evidence="1">The sequence shown here is derived from an EMBL/GenBank/DDBJ whole genome shotgun (WGS) entry which is preliminary data.</text>
</comment>
<gene>
    <name evidence="1" type="ORF">OL599_24130</name>
</gene>
<proteinExistence type="predicted"/>
<reference evidence="1" key="2">
    <citation type="submission" date="2022-10" db="EMBL/GenBank/DDBJ databases">
        <authorList>
            <person name="Trinh H.N."/>
        </authorList>
    </citation>
    <scope>NUCLEOTIDE SEQUENCE</scope>
    <source>
        <strain evidence="1">RN2-1</strain>
    </source>
</reference>
<dbReference type="RefSeq" id="WP_264716613.1">
    <property type="nucleotide sequence ID" value="NZ_JAPDNT010000044.1"/>
</dbReference>
<sequence length="114" mass="11711">MQHSPSARLVAAAQAAPEVVDAQGRRLQLRRLTALDKLRLFKAAGPVLAQNRPWLGMAVLACSVAAIDDVPVPAPGNEGQMEALVQRLGDAGIAAVAAALGEDQAPVDVAAAKN</sequence>
<evidence type="ECO:0000313" key="1">
    <source>
        <dbReference type="EMBL" id="MCW3477653.1"/>
    </source>
</evidence>
<accession>A0AA41YW99</accession>
<reference evidence="1" key="1">
    <citation type="submission" date="2022-09" db="EMBL/GenBank/DDBJ databases">
        <title>Rhodovastum sp. nov. RN2-1 isolated from soil in Seongnam, South Korea.</title>
        <authorList>
            <person name="Le N.T."/>
        </authorList>
    </citation>
    <scope>NUCLEOTIDE SEQUENCE</scope>
    <source>
        <strain evidence="1">RN2-1</strain>
    </source>
</reference>
<protein>
    <submittedName>
        <fullName evidence="1">Uncharacterized protein</fullName>
    </submittedName>
</protein>